<accession>A0ABP0WEV0</accession>
<proteinExistence type="predicted"/>
<dbReference type="EMBL" id="OZ020112">
    <property type="protein sequence ID" value="CAK9264917.1"/>
    <property type="molecule type" value="Genomic_DNA"/>
</dbReference>
<dbReference type="Proteomes" id="UP001497444">
    <property type="component" value="Chromosome 17"/>
</dbReference>
<evidence type="ECO:0000313" key="2">
    <source>
        <dbReference type="Proteomes" id="UP001497444"/>
    </source>
</evidence>
<name>A0ABP0WEV0_9BRYO</name>
<organism evidence="1 2">
    <name type="scientific">Sphagnum jensenii</name>
    <dbReference type="NCBI Taxonomy" id="128206"/>
    <lineage>
        <taxon>Eukaryota</taxon>
        <taxon>Viridiplantae</taxon>
        <taxon>Streptophyta</taxon>
        <taxon>Embryophyta</taxon>
        <taxon>Bryophyta</taxon>
        <taxon>Sphagnophytina</taxon>
        <taxon>Sphagnopsida</taxon>
        <taxon>Sphagnales</taxon>
        <taxon>Sphagnaceae</taxon>
        <taxon>Sphagnum</taxon>
    </lineage>
</organism>
<sequence length="81" mass="8893">MDVCGRTLVDRRAGWIEPDGWTSDGSRMEVRQMLDGCQLRCQIAGDMINGDTIDASLRMRRCRLLGSFAAVAGDDAMDVAL</sequence>
<keyword evidence="2" id="KW-1185">Reference proteome</keyword>
<gene>
    <name evidence="1" type="ORF">CSSPJE1EN1_LOCUS10395</name>
</gene>
<protein>
    <submittedName>
        <fullName evidence="1">Uncharacterized protein</fullName>
    </submittedName>
</protein>
<evidence type="ECO:0000313" key="1">
    <source>
        <dbReference type="EMBL" id="CAK9264917.1"/>
    </source>
</evidence>
<reference evidence="1" key="1">
    <citation type="submission" date="2024-02" db="EMBL/GenBank/DDBJ databases">
        <authorList>
            <consortium name="ELIXIR-Norway"/>
            <consortium name="Elixir Norway"/>
        </authorList>
    </citation>
    <scope>NUCLEOTIDE SEQUENCE</scope>
</reference>